<keyword evidence="1" id="KW-0732">Signal</keyword>
<proteinExistence type="predicted"/>
<accession>A0A7S2HBD1</accession>
<protein>
    <submittedName>
        <fullName evidence="2">Uncharacterized protein</fullName>
    </submittedName>
</protein>
<feature type="chain" id="PRO_5031538406" evidence="1">
    <location>
        <begin position="18"/>
        <end position="160"/>
    </location>
</feature>
<dbReference type="AlphaFoldDB" id="A0A7S2HBD1"/>
<sequence length="160" mass="17745">MWQSCRRLCCLPFLVWAFVLNCHDGTTTNASTIGPGFIRTQSKTLCLGGEKKQTTTNQSSNISAKSIELLRGGGLPVPAGWNPFGYAVTELGLKFLRFDGALDCDVGRFLASLKSGRKTQKFLKDQWLEVVRVSKKGQSMRIYRTLDDLIAFCLKAGFID</sequence>
<organism evidence="2">
    <name type="scientific">Helicotheca tamesis</name>
    <dbReference type="NCBI Taxonomy" id="374047"/>
    <lineage>
        <taxon>Eukaryota</taxon>
        <taxon>Sar</taxon>
        <taxon>Stramenopiles</taxon>
        <taxon>Ochrophyta</taxon>
        <taxon>Bacillariophyta</taxon>
        <taxon>Mediophyceae</taxon>
        <taxon>Lithodesmiophycidae</taxon>
        <taxon>Lithodesmiales</taxon>
        <taxon>Lithodesmiaceae</taxon>
        <taxon>Helicotheca</taxon>
    </lineage>
</organism>
<gene>
    <name evidence="2" type="ORF">HTAM1171_LOCUS4572</name>
</gene>
<evidence type="ECO:0000313" key="2">
    <source>
        <dbReference type="EMBL" id="CAD9485704.1"/>
    </source>
</evidence>
<name>A0A7S2HBD1_9STRA</name>
<evidence type="ECO:0000256" key="1">
    <source>
        <dbReference type="SAM" id="SignalP"/>
    </source>
</evidence>
<feature type="signal peptide" evidence="1">
    <location>
        <begin position="1"/>
        <end position="17"/>
    </location>
</feature>
<dbReference type="EMBL" id="HBGV01007511">
    <property type="protein sequence ID" value="CAD9485704.1"/>
    <property type="molecule type" value="Transcribed_RNA"/>
</dbReference>
<reference evidence="2" key="1">
    <citation type="submission" date="2021-01" db="EMBL/GenBank/DDBJ databases">
        <authorList>
            <person name="Corre E."/>
            <person name="Pelletier E."/>
            <person name="Niang G."/>
            <person name="Scheremetjew M."/>
            <person name="Finn R."/>
            <person name="Kale V."/>
            <person name="Holt S."/>
            <person name="Cochrane G."/>
            <person name="Meng A."/>
            <person name="Brown T."/>
            <person name="Cohen L."/>
        </authorList>
    </citation>
    <scope>NUCLEOTIDE SEQUENCE</scope>
    <source>
        <strain evidence="2">CCMP826</strain>
    </source>
</reference>